<dbReference type="Gene3D" id="1.10.10.10">
    <property type="entry name" value="Winged helix-like DNA-binding domain superfamily/Winged helix DNA-binding domain"/>
    <property type="match status" value="1"/>
</dbReference>
<dbReference type="SUPFAM" id="SSF46894">
    <property type="entry name" value="C-terminal effector domain of the bipartite response regulators"/>
    <property type="match status" value="1"/>
</dbReference>
<evidence type="ECO:0000313" key="4">
    <source>
        <dbReference type="Proteomes" id="UP000612808"/>
    </source>
</evidence>
<accession>A0A8J3NEJ4</accession>
<evidence type="ECO:0000256" key="1">
    <source>
        <dbReference type="SAM" id="MobiDB-lite"/>
    </source>
</evidence>
<dbReference type="RefSeq" id="WP_203658795.1">
    <property type="nucleotide sequence ID" value="NZ_BAAAZM010000024.1"/>
</dbReference>
<dbReference type="AlphaFoldDB" id="A0A8J3NEJ4"/>
<gene>
    <name evidence="3" type="ORF">Aru02nite_35330</name>
</gene>
<dbReference type="InterPro" id="IPR000792">
    <property type="entry name" value="Tscrpt_reg_LuxR_C"/>
</dbReference>
<dbReference type="EMBL" id="BOMB01000020">
    <property type="protein sequence ID" value="GID12644.1"/>
    <property type="molecule type" value="Genomic_DNA"/>
</dbReference>
<dbReference type="GO" id="GO:0003677">
    <property type="term" value="F:DNA binding"/>
    <property type="evidence" value="ECO:0007669"/>
    <property type="project" value="InterPro"/>
</dbReference>
<name>A0A8J3NEJ4_9ACTN</name>
<keyword evidence="4" id="KW-1185">Reference proteome</keyword>
<protein>
    <recommendedName>
        <fullName evidence="2">HTH luxR-type domain-containing protein</fullName>
    </recommendedName>
</protein>
<organism evidence="3 4">
    <name type="scientific">Actinocatenispora rupis</name>
    <dbReference type="NCBI Taxonomy" id="519421"/>
    <lineage>
        <taxon>Bacteria</taxon>
        <taxon>Bacillati</taxon>
        <taxon>Actinomycetota</taxon>
        <taxon>Actinomycetes</taxon>
        <taxon>Micromonosporales</taxon>
        <taxon>Micromonosporaceae</taxon>
        <taxon>Actinocatenispora</taxon>
    </lineage>
</organism>
<dbReference type="GO" id="GO:0006355">
    <property type="term" value="P:regulation of DNA-templated transcription"/>
    <property type="evidence" value="ECO:0007669"/>
    <property type="project" value="InterPro"/>
</dbReference>
<dbReference type="InterPro" id="IPR016032">
    <property type="entry name" value="Sig_transdc_resp-reg_C-effctor"/>
</dbReference>
<dbReference type="InterPro" id="IPR036388">
    <property type="entry name" value="WH-like_DNA-bd_sf"/>
</dbReference>
<proteinExistence type="predicted"/>
<reference evidence="3" key="1">
    <citation type="submission" date="2021-01" db="EMBL/GenBank/DDBJ databases">
        <title>Whole genome shotgun sequence of Actinocatenispora rupis NBRC 107355.</title>
        <authorList>
            <person name="Komaki H."/>
            <person name="Tamura T."/>
        </authorList>
    </citation>
    <scope>NUCLEOTIDE SEQUENCE</scope>
    <source>
        <strain evidence="3">NBRC 107355</strain>
    </source>
</reference>
<dbReference type="Proteomes" id="UP000612808">
    <property type="component" value="Unassembled WGS sequence"/>
</dbReference>
<comment type="caution">
    <text evidence="3">The sequence shown here is derived from an EMBL/GenBank/DDBJ whole genome shotgun (WGS) entry which is preliminary data.</text>
</comment>
<evidence type="ECO:0000259" key="2">
    <source>
        <dbReference type="SMART" id="SM00421"/>
    </source>
</evidence>
<evidence type="ECO:0000313" key="3">
    <source>
        <dbReference type="EMBL" id="GID12644.1"/>
    </source>
</evidence>
<feature type="region of interest" description="Disordered" evidence="1">
    <location>
        <begin position="106"/>
        <end position="125"/>
    </location>
</feature>
<sequence>MSTQGPDHARPPRYLVANAAEATTVLRRLARAGWRTREGFALPEAGWDVAEQGLVLFGRVPDMDTAALAVLAAARGAGVVVIGDDQAETGRAVLADLSRIGAVLTDPNADPATEQAAESGGDDLPLTDEQRQLLDRLGAGETIAAAAEAEFLSLRTANRRIAEARKALGVRTTREAVLTYLRATRGDA</sequence>
<dbReference type="SMART" id="SM00421">
    <property type="entry name" value="HTH_LUXR"/>
    <property type="match status" value="1"/>
</dbReference>
<feature type="domain" description="HTH luxR-type" evidence="2">
    <location>
        <begin position="123"/>
        <end position="180"/>
    </location>
</feature>